<dbReference type="InterPro" id="IPR025460">
    <property type="entry name" value="DUF4280"/>
</dbReference>
<feature type="transmembrane region" description="Helical" evidence="1">
    <location>
        <begin position="54"/>
        <end position="72"/>
    </location>
</feature>
<dbReference type="Gene3D" id="2.170.16.10">
    <property type="entry name" value="Hedgehog/Intein (Hint) domain"/>
    <property type="match status" value="1"/>
</dbReference>
<organism evidence="3 4">
    <name type="scientific">Elizabethkingia miricola</name>
    <name type="common">Chryseobacterium miricola</name>
    <dbReference type="NCBI Taxonomy" id="172045"/>
    <lineage>
        <taxon>Bacteria</taxon>
        <taxon>Pseudomonadati</taxon>
        <taxon>Bacteroidota</taxon>
        <taxon>Flavobacteriia</taxon>
        <taxon>Flavobacteriales</taxon>
        <taxon>Weeksellaceae</taxon>
        <taxon>Elizabethkingia</taxon>
    </lineage>
</organism>
<feature type="domain" description="Hint" evidence="2">
    <location>
        <begin position="276"/>
        <end position="370"/>
    </location>
</feature>
<dbReference type="RefSeq" id="WP_059344779.1">
    <property type="nucleotide sequence ID" value="NZ_CP140570.1"/>
</dbReference>
<dbReference type="Pfam" id="PF14107">
    <property type="entry name" value="DUF4280"/>
    <property type="match status" value="1"/>
</dbReference>
<accession>A0ABD4DQL3</accession>
<dbReference type="InterPro" id="IPR036844">
    <property type="entry name" value="Hint_dom_sf"/>
</dbReference>
<dbReference type="PROSITE" id="PS50817">
    <property type="entry name" value="INTEIN_N_TER"/>
    <property type="match status" value="1"/>
</dbReference>
<comment type="caution">
    <text evidence="3">The sequence shown here is derived from an EMBL/GenBank/DDBJ whole genome shotgun (WGS) entry which is preliminary data.</text>
</comment>
<protein>
    <recommendedName>
        <fullName evidence="2">Hint domain-containing protein</fullName>
    </recommendedName>
</protein>
<keyword evidence="1" id="KW-0812">Transmembrane</keyword>
<gene>
    <name evidence="3" type="ORF">ATB95_10200</name>
</gene>
<sequence>MADEQYLTEKHYLVCTKGIAPKKMKVTSQSFVIFSGDKAATELDTMKGNNFTCVGSTAFAAGAIAGIACCLIPGPGWVMALIIAAAIAAAIAIGYLKCKAAAGSRVWTQTAEKFAIEGNKTLTLSSIMVCQAEGGTITPKETMWEAWGSAALTNLGHVANFAFGFLAGRGMGAIAGEGAAAAAAVEGGGMAALRAGGQAAVRSFANTAKKELIEQFTFKGFKNASFFCKVMRGLGIGGAYYDQYNIWSSDKDTLDKLKESGVSLIMGIFAAKGATTVCFPSGTKVHAEKGLVNIEDLNVGDNVLTYNLETKRPEYKPILIKHERFTQQMLSLELPTGEFLQVTPEHRFFCNDEWIEARDLSAGDLLHLKGGHYTTVISVEVLPHYEKVYNFDILDNENYYVTEDGILVHNGYSFNQDGSLKTINQSLDGSVHPVTGISFKKSEVIVDGQKVEGVFPVFDSKYTTTLPDDLLIASDPSQFTHCTKKLAEEITNNPAIASKFTDEQLIDIMNHKPRPKDLTWHHNEQTGVMELVDRKIHGNTGHTGGNSIWGGGVR</sequence>
<feature type="transmembrane region" description="Helical" evidence="1">
    <location>
        <begin position="77"/>
        <end position="96"/>
    </location>
</feature>
<evidence type="ECO:0000259" key="2">
    <source>
        <dbReference type="SMART" id="SM00306"/>
    </source>
</evidence>
<dbReference type="AlphaFoldDB" id="A0ABD4DQL3"/>
<dbReference type="SMART" id="SM00306">
    <property type="entry name" value="HintN"/>
    <property type="match status" value="1"/>
</dbReference>
<keyword evidence="1" id="KW-1133">Transmembrane helix</keyword>
<dbReference type="CDD" id="cd00081">
    <property type="entry name" value="Hint"/>
    <property type="match status" value="1"/>
</dbReference>
<evidence type="ECO:0000256" key="1">
    <source>
        <dbReference type="SAM" id="Phobius"/>
    </source>
</evidence>
<evidence type="ECO:0000313" key="4">
    <source>
        <dbReference type="Proteomes" id="UP000064412"/>
    </source>
</evidence>
<keyword evidence="1" id="KW-0472">Membrane</keyword>
<name>A0ABD4DQL3_ELIMR</name>
<dbReference type="SUPFAM" id="SSF51294">
    <property type="entry name" value="Hedgehog/intein (Hint) domain"/>
    <property type="match status" value="1"/>
</dbReference>
<proteinExistence type="predicted"/>
<dbReference type="Pfam" id="PF07591">
    <property type="entry name" value="PT-HINT"/>
    <property type="match status" value="1"/>
</dbReference>
<evidence type="ECO:0000313" key="3">
    <source>
        <dbReference type="EMBL" id="KUY21246.1"/>
    </source>
</evidence>
<dbReference type="InterPro" id="IPR003587">
    <property type="entry name" value="Hint_dom_N"/>
</dbReference>
<dbReference type="Pfam" id="PF12639">
    <property type="entry name" value="Colicin-DNase"/>
    <property type="match status" value="1"/>
</dbReference>
<dbReference type="InterPro" id="IPR006141">
    <property type="entry name" value="Intein_N"/>
</dbReference>
<dbReference type="EMBL" id="LNOI01000001">
    <property type="protein sequence ID" value="KUY21246.1"/>
    <property type="molecule type" value="Genomic_DNA"/>
</dbReference>
<dbReference type="Proteomes" id="UP000064412">
    <property type="component" value="Unassembled WGS sequence"/>
</dbReference>
<reference evidence="3 4" key="1">
    <citation type="submission" date="2015-11" db="EMBL/GenBank/DDBJ databases">
        <authorList>
            <person name="Nicholson A.C."/>
            <person name="Humrighouse B.W."/>
            <person name="Graziano J."/>
            <person name="Lasker B."/>
            <person name="Whitney A.M."/>
            <person name="Mcquiston J.R."/>
        </authorList>
    </citation>
    <scope>NUCLEOTIDE SEQUENCE [LARGE SCALE GENOMIC DNA]</scope>
    <source>
        <strain evidence="3 4">G4071</strain>
    </source>
</reference>